<dbReference type="PANTHER" id="PTHR36842:SF1">
    <property type="entry name" value="PROTEIN TOLB"/>
    <property type="match status" value="1"/>
</dbReference>
<comment type="caution">
    <text evidence="3">The sequence shown here is derived from an EMBL/GenBank/DDBJ whole genome shotgun (WGS) entry which is preliminary data.</text>
</comment>
<reference evidence="3 4" key="1">
    <citation type="submission" date="2019-02" db="EMBL/GenBank/DDBJ databases">
        <title>Paenibacillus sp. nov., isolated from surface-sterilized tissue of Thalictrum simplex L.</title>
        <authorList>
            <person name="Tuo L."/>
        </authorList>
    </citation>
    <scope>NUCLEOTIDE SEQUENCE [LARGE SCALE GENOMIC DNA]</scope>
    <source>
        <strain evidence="3 4">N2SHLJ1</strain>
    </source>
</reference>
<keyword evidence="4" id="KW-1185">Reference proteome</keyword>
<dbReference type="Gene3D" id="2.120.10.60">
    <property type="entry name" value="Tricorn protease N-terminal domain"/>
    <property type="match status" value="1"/>
</dbReference>
<comment type="similarity">
    <text evidence="1">Belongs to the TolB family.</text>
</comment>
<dbReference type="OrthoDB" id="137129at2"/>
<name>A0A4Q9DW95_9BACL</name>
<organism evidence="3 4">
    <name type="scientific">Paenibacillus thalictri</name>
    <dbReference type="NCBI Taxonomy" id="2527873"/>
    <lineage>
        <taxon>Bacteria</taxon>
        <taxon>Bacillati</taxon>
        <taxon>Bacillota</taxon>
        <taxon>Bacilli</taxon>
        <taxon>Bacillales</taxon>
        <taxon>Paenibacillaceae</taxon>
        <taxon>Paenibacillus</taxon>
    </lineage>
</organism>
<feature type="signal peptide" evidence="2">
    <location>
        <begin position="1"/>
        <end position="22"/>
    </location>
</feature>
<dbReference type="SUPFAM" id="SSF82171">
    <property type="entry name" value="DPP6 N-terminal domain-like"/>
    <property type="match status" value="1"/>
</dbReference>
<evidence type="ECO:0000256" key="1">
    <source>
        <dbReference type="ARBA" id="ARBA00009820"/>
    </source>
</evidence>
<dbReference type="RefSeq" id="WP_131012267.1">
    <property type="nucleotide sequence ID" value="NZ_SIRE01000004.1"/>
</dbReference>
<protein>
    <submittedName>
        <fullName evidence="3">Uncharacterized protein</fullName>
    </submittedName>
</protein>
<dbReference type="AlphaFoldDB" id="A0A4Q9DW95"/>
<evidence type="ECO:0000313" key="4">
    <source>
        <dbReference type="Proteomes" id="UP000293142"/>
    </source>
</evidence>
<dbReference type="EMBL" id="SIRE01000004">
    <property type="protein sequence ID" value="TBL80666.1"/>
    <property type="molecule type" value="Genomic_DNA"/>
</dbReference>
<sequence length="376" mass="41056">MTTWLRLWSLVTLALITGLTGCQESTENDGKRTTIQKPDHTVTVIDPPASSSSSSTGKSVTMDKMERLDGVYALDWLNERQLLISKENPDTALIDSENGKKRPFQIYIRDIATGQDKLLKGSQNLVESGPIVSPDGKHVFLHESRTFEMDGNSGVLVDVVKGGSRIVTPNDRGGLELGTWTDSDHFIVPNGRGSILDAGTDGQDNVLLTLDESAAISYAAKLGQRLYYVTNDTLSLYRLDDKTTAHVENNVWRLSASPNGSQLAVVKNTGQTERTLLLLDAADPAKRAILGIATQFYAFDWSPDGAYIAFSVYSKEKDGLNGVYVVNAKTGKMDQLGDFQETGSLAWSPSGKQIMVSSSVFADNQMKYATYLLDLK</sequence>
<dbReference type="Proteomes" id="UP000293142">
    <property type="component" value="Unassembled WGS sequence"/>
</dbReference>
<gene>
    <name evidence="3" type="ORF">EYB31_05415</name>
</gene>
<evidence type="ECO:0000313" key="3">
    <source>
        <dbReference type="EMBL" id="TBL80666.1"/>
    </source>
</evidence>
<dbReference type="InterPro" id="IPR011042">
    <property type="entry name" value="6-blade_b-propeller_TolB-like"/>
</dbReference>
<feature type="chain" id="PRO_5039692205" evidence="2">
    <location>
        <begin position="23"/>
        <end position="376"/>
    </location>
</feature>
<dbReference type="InterPro" id="IPR011659">
    <property type="entry name" value="WD40"/>
</dbReference>
<dbReference type="PANTHER" id="PTHR36842">
    <property type="entry name" value="PROTEIN TOLB HOMOLOG"/>
    <property type="match status" value="1"/>
</dbReference>
<accession>A0A4Q9DW95</accession>
<keyword evidence="2" id="KW-0732">Signal</keyword>
<dbReference type="Gene3D" id="2.120.10.30">
    <property type="entry name" value="TolB, C-terminal domain"/>
    <property type="match status" value="1"/>
</dbReference>
<proteinExistence type="inferred from homology"/>
<dbReference type="Pfam" id="PF07676">
    <property type="entry name" value="PD40"/>
    <property type="match status" value="1"/>
</dbReference>
<dbReference type="PROSITE" id="PS51257">
    <property type="entry name" value="PROKAR_LIPOPROTEIN"/>
    <property type="match status" value="1"/>
</dbReference>
<evidence type="ECO:0000256" key="2">
    <source>
        <dbReference type="SAM" id="SignalP"/>
    </source>
</evidence>